<reference evidence="1 2" key="1">
    <citation type="journal article" date="2016" name="Nat. Commun.">
        <title>Thousands of microbial genomes shed light on interconnected biogeochemical processes in an aquifer system.</title>
        <authorList>
            <person name="Anantharaman K."/>
            <person name="Brown C.T."/>
            <person name="Hug L.A."/>
            <person name="Sharon I."/>
            <person name="Castelle C.J."/>
            <person name="Probst A.J."/>
            <person name="Thomas B.C."/>
            <person name="Singh A."/>
            <person name="Wilkins M.J."/>
            <person name="Karaoz U."/>
            <person name="Brodie E.L."/>
            <person name="Williams K.H."/>
            <person name="Hubbard S.S."/>
            <person name="Banfield J.F."/>
        </authorList>
    </citation>
    <scope>NUCLEOTIDE SEQUENCE [LARGE SCALE GENOMIC DNA]</scope>
</reference>
<accession>A0A1F5NVI2</accession>
<dbReference type="Proteomes" id="UP000178892">
    <property type="component" value="Unassembled WGS sequence"/>
</dbReference>
<proteinExistence type="predicted"/>
<protein>
    <submittedName>
        <fullName evidence="1">Uncharacterized protein</fullName>
    </submittedName>
</protein>
<name>A0A1F5NVI2_9BACT</name>
<sequence>MKTKTAKGGALTTSDLDRIGELLDTRMAPLATKVELKEMEHNLKDYMYEGFETVMEGVDNVVAQLAEKKQVEKLEDWAKMVGDKVGLKPKL</sequence>
<organism evidence="1 2">
    <name type="scientific">Candidatus Doudnabacteria bacterium RIFCSPHIGHO2_01_FULL_46_24</name>
    <dbReference type="NCBI Taxonomy" id="1817825"/>
    <lineage>
        <taxon>Bacteria</taxon>
        <taxon>Candidatus Doudnaibacteriota</taxon>
    </lineage>
</organism>
<comment type="caution">
    <text evidence="1">The sequence shown here is derived from an EMBL/GenBank/DDBJ whole genome shotgun (WGS) entry which is preliminary data.</text>
</comment>
<gene>
    <name evidence="1" type="ORF">A2720_02100</name>
</gene>
<evidence type="ECO:0000313" key="2">
    <source>
        <dbReference type="Proteomes" id="UP000178892"/>
    </source>
</evidence>
<dbReference type="EMBL" id="MFEL01000006">
    <property type="protein sequence ID" value="OGE81687.1"/>
    <property type="molecule type" value="Genomic_DNA"/>
</dbReference>
<dbReference type="AlphaFoldDB" id="A0A1F5NVI2"/>
<evidence type="ECO:0000313" key="1">
    <source>
        <dbReference type="EMBL" id="OGE81687.1"/>
    </source>
</evidence>